<evidence type="ECO:0000313" key="2">
    <source>
        <dbReference type="Proteomes" id="UP000307000"/>
    </source>
</evidence>
<dbReference type="RefSeq" id="WP_138925532.1">
    <property type="nucleotide sequence ID" value="NZ_CP034412.1"/>
</dbReference>
<reference evidence="1 2" key="1">
    <citation type="submission" date="2018-12" db="EMBL/GenBank/DDBJ databases">
        <title>Complete Genome Sequence of Glutamicibacter creatinolyticus strain LGCM259,isolated from an abscess of a 12-year-old mare in Italy.</title>
        <authorList>
            <person name="Santos R.G."/>
            <person name="Silva A.L."/>
            <person name="Seyffert N."/>
            <person name="Castro T.L.P."/>
            <person name="Attili A.R."/>
            <person name="Rifici C."/>
            <person name="Mazzullo G."/>
            <person name="Brenig B."/>
            <person name="Venanzi F."/>
            <person name="Azevedo V."/>
        </authorList>
    </citation>
    <scope>NUCLEOTIDE SEQUENCE [LARGE SCALE GENOMIC DNA]</scope>
    <source>
        <strain evidence="1 2">LGCM 259</strain>
    </source>
</reference>
<dbReference type="AlphaFoldDB" id="A0A5B7WPS8"/>
<gene>
    <name evidence="1" type="ORF">GcLGCM259_0268</name>
</gene>
<dbReference type="KEGG" id="gcr:GcLGCM259_0268"/>
<organism evidence="1 2">
    <name type="scientific">Glutamicibacter creatinolyticus</name>
    <dbReference type="NCBI Taxonomy" id="162496"/>
    <lineage>
        <taxon>Bacteria</taxon>
        <taxon>Bacillati</taxon>
        <taxon>Actinomycetota</taxon>
        <taxon>Actinomycetes</taxon>
        <taxon>Micrococcales</taxon>
        <taxon>Micrococcaceae</taxon>
        <taxon>Glutamicibacter</taxon>
    </lineage>
</organism>
<protein>
    <submittedName>
        <fullName evidence="1">Uncharacterized protein</fullName>
    </submittedName>
</protein>
<name>A0A5B7WPS8_9MICC</name>
<proteinExistence type="predicted"/>
<dbReference type="EMBL" id="CP034412">
    <property type="protein sequence ID" value="QCY46051.1"/>
    <property type="molecule type" value="Genomic_DNA"/>
</dbReference>
<dbReference type="Proteomes" id="UP000307000">
    <property type="component" value="Chromosome"/>
</dbReference>
<accession>A0A5B7WPS8</accession>
<evidence type="ECO:0000313" key="1">
    <source>
        <dbReference type="EMBL" id="QCY46051.1"/>
    </source>
</evidence>
<keyword evidence="2" id="KW-1185">Reference proteome</keyword>
<sequence length="183" mass="20414">MTSKSSNIPAIERATGIGWEQWVEHLGAAQAQTLAHARIAELAEQRMPHRVENSGWWAQSVAVAYEQHIGRRLPGQANDGSFQFSVSRTIDADMGQALQRWQELVQERGDFNGVPIQEPGRASSTPKWRYWRIGLQDGARIAVNISAKGTKSAVVVNHSGIMDPDLVENWKSYWRSLLAQLPS</sequence>